<dbReference type="InterPro" id="IPR052777">
    <property type="entry name" value="Acetyltransferase_Enz"/>
</dbReference>
<protein>
    <submittedName>
        <fullName evidence="2">GNAT family N-acetyltransferase</fullName>
    </submittedName>
</protein>
<dbReference type="PANTHER" id="PTHR43305">
    <property type="entry name" value="FAMILY N-ACETYLTRANSFERASE, PUTATIVE (AFU_ORTHOLOGUE AFUA_2G01380)-RELATED"/>
    <property type="match status" value="1"/>
</dbReference>
<accession>A0AAU7JLI6</accession>
<proteinExistence type="predicted"/>
<dbReference type="PROSITE" id="PS51186">
    <property type="entry name" value="GNAT"/>
    <property type="match status" value="1"/>
</dbReference>
<dbReference type="CDD" id="cd04301">
    <property type="entry name" value="NAT_SF"/>
    <property type="match status" value="1"/>
</dbReference>
<evidence type="ECO:0000313" key="2">
    <source>
        <dbReference type="EMBL" id="XBO41160.1"/>
    </source>
</evidence>
<dbReference type="InterPro" id="IPR016181">
    <property type="entry name" value="Acyl_CoA_acyltransferase"/>
</dbReference>
<dbReference type="GO" id="GO:0016747">
    <property type="term" value="F:acyltransferase activity, transferring groups other than amino-acyl groups"/>
    <property type="evidence" value="ECO:0007669"/>
    <property type="project" value="InterPro"/>
</dbReference>
<dbReference type="AlphaFoldDB" id="A0AAU7JLI6"/>
<name>A0AAU7JLI6_9HYPH</name>
<dbReference type="EMBL" id="CP157484">
    <property type="protein sequence ID" value="XBO41160.1"/>
    <property type="molecule type" value="Genomic_DNA"/>
</dbReference>
<reference evidence="2" key="1">
    <citation type="submission" date="2024-05" db="EMBL/GenBank/DDBJ databases">
        <authorList>
            <person name="Kim S."/>
            <person name="Heo J."/>
            <person name="Choi H."/>
            <person name="Choi Y."/>
            <person name="Kwon S.-W."/>
            <person name="Kim Y."/>
        </authorList>
    </citation>
    <scope>NUCLEOTIDE SEQUENCE</scope>
    <source>
        <strain evidence="2">KACC 23698</strain>
    </source>
</reference>
<dbReference type="InterPro" id="IPR000182">
    <property type="entry name" value="GNAT_dom"/>
</dbReference>
<feature type="domain" description="N-acetyltransferase" evidence="1">
    <location>
        <begin position="7"/>
        <end position="162"/>
    </location>
</feature>
<dbReference type="Pfam" id="PF00583">
    <property type="entry name" value="Acetyltransf_1"/>
    <property type="match status" value="1"/>
</dbReference>
<sequence>MSVRHSTLITPASSDADMDAVRALFGEYIASLGVDLAFQGVEAELAGLPGPYAPPRGALLIARTGEGEPVGCVGLRPLREQGVCEIKRLYVRPQARGQDLGRRLALAVIAAARAAGFARMRLDTLAPMRSAQALYASLGFQPTPAYYDNPLPGTQYMALDLDGTLQSS</sequence>
<dbReference type="Gene3D" id="3.40.630.30">
    <property type="match status" value="1"/>
</dbReference>
<gene>
    <name evidence="2" type="ORF">ABEG18_10495</name>
</gene>
<dbReference type="PANTHER" id="PTHR43305:SF1">
    <property type="entry name" value="FAMILY N-ACETYLTRANSFERASE, PUTATIVE (AFU_ORTHOLOGUE AFUA_2G01380)-RELATED"/>
    <property type="match status" value="1"/>
</dbReference>
<evidence type="ECO:0000259" key="1">
    <source>
        <dbReference type="PROSITE" id="PS51186"/>
    </source>
</evidence>
<dbReference type="SUPFAM" id="SSF55729">
    <property type="entry name" value="Acyl-CoA N-acyltransferases (Nat)"/>
    <property type="match status" value="1"/>
</dbReference>
<dbReference type="RefSeq" id="WP_406858012.1">
    <property type="nucleotide sequence ID" value="NZ_CP157484.1"/>
</dbReference>
<organism evidence="2">
    <name type="scientific">Alsobacter sp. KACC 23698</name>
    <dbReference type="NCBI Taxonomy" id="3149229"/>
    <lineage>
        <taxon>Bacteria</taxon>
        <taxon>Pseudomonadati</taxon>
        <taxon>Pseudomonadota</taxon>
        <taxon>Alphaproteobacteria</taxon>
        <taxon>Hyphomicrobiales</taxon>
        <taxon>Alsobacteraceae</taxon>
        <taxon>Alsobacter</taxon>
    </lineage>
</organism>